<protein>
    <submittedName>
        <fullName evidence="1">Uncharacterized protein</fullName>
    </submittedName>
</protein>
<evidence type="ECO:0000313" key="1">
    <source>
        <dbReference type="EMBL" id="KAL0903830.1"/>
    </source>
</evidence>
<reference evidence="1 2" key="1">
    <citation type="journal article" date="2024" name="Plant Biotechnol. J.">
        <title>Dendrobium thyrsiflorum genome and its molecular insights into genes involved in important horticultural traits.</title>
        <authorList>
            <person name="Chen B."/>
            <person name="Wang J.Y."/>
            <person name="Zheng P.J."/>
            <person name="Li K.L."/>
            <person name="Liang Y.M."/>
            <person name="Chen X.F."/>
            <person name="Zhang C."/>
            <person name="Zhao X."/>
            <person name="He X."/>
            <person name="Zhang G.Q."/>
            <person name="Liu Z.J."/>
            <person name="Xu Q."/>
        </authorList>
    </citation>
    <scope>NUCLEOTIDE SEQUENCE [LARGE SCALE GENOMIC DNA]</scope>
    <source>
        <strain evidence="1">GZMU011</strain>
    </source>
</reference>
<comment type="caution">
    <text evidence="1">The sequence shown here is derived from an EMBL/GenBank/DDBJ whole genome shotgun (WGS) entry which is preliminary data.</text>
</comment>
<evidence type="ECO:0000313" key="2">
    <source>
        <dbReference type="Proteomes" id="UP001552299"/>
    </source>
</evidence>
<dbReference type="EMBL" id="JANQDX010000019">
    <property type="protein sequence ID" value="KAL0903830.1"/>
    <property type="molecule type" value="Genomic_DNA"/>
</dbReference>
<dbReference type="Proteomes" id="UP001552299">
    <property type="component" value="Unassembled WGS sequence"/>
</dbReference>
<accession>A0ABD0TVU8</accession>
<dbReference type="PANTHER" id="PTHR33168">
    <property type="entry name" value="STRESS INDUCED PROTEIN-RELATED"/>
    <property type="match status" value="1"/>
</dbReference>
<sequence length="129" mass="14497">MDYSSSLQKSRSFSSIAGLWLTADRRRTISLNSSDGAAAGDYAELYPLKRSLTLGRLFQWKGLWRKILRKKRRIFDSSSPTTVSNVSYDFETYAQNFDEGAAAVEPENFARSFSARFAAAAPELLRRVG</sequence>
<proteinExistence type="predicted"/>
<keyword evidence="2" id="KW-1185">Reference proteome</keyword>
<organism evidence="1 2">
    <name type="scientific">Dendrobium thyrsiflorum</name>
    <name type="common">Pinecone-like raceme dendrobium</name>
    <name type="synonym">Orchid</name>
    <dbReference type="NCBI Taxonomy" id="117978"/>
    <lineage>
        <taxon>Eukaryota</taxon>
        <taxon>Viridiplantae</taxon>
        <taxon>Streptophyta</taxon>
        <taxon>Embryophyta</taxon>
        <taxon>Tracheophyta</taxon>
        <taxon>Spermatophyta</taxon>
        <taxon>Magnoliopsida</taxon>
        <taxon>Liliopsida</taxon>
        <taxon>Asparagales</taxon>
        <taxon>Orchidaceae</taxon>
        <taxon>Epidendroideae</taxon>
        <taxon>Malaxideae</taxon>
        <taxon>Dendrobiinae</taxon>
        <taxon>Dendrobium</taxon>
    </lineage>
</organism>
<name>A0ABD0TVU8_DENTH</name>
<dbReference type="AlphaFoldDB" id="A0ABD0TVU8"/>
<gene>
    <name evidence="1" type="ORF">M5K25_025883</name>
</gene>